<reference evidence="1" key="1">
    <citation type="submission" date="2024-07" db="EMBL/GenBank/DDBJ databases">
        <authorList>
            <person name="Bringhurst R.M."/>
            <person name="Homer T.E."/>
        </authorList>
    </citation>
    <scope>NUCLEOTIDE SEQUENCE</scope>
</reference>
<proteinExistence type="predicted"/>
<dbReference type="Gene3D" id="3.60.21.10">
    <property type="match status" value="1"/>
</dbReference>
<dbReference type="GO" id="GO:0016787">
    <property type="term" value="F:hydrolase activity"/>
    <property type="evidence" value="ECO:0007669"/>
    <property type="project" value="UniProtKB-KW"/>
</dbReference>
<organism evidence="1">
    <name type="scientific">Pseudomonas phage HRDY3</name>
    <dbReference type="NCBI Taxonomy" id="3236930"/>
    <lineage>
        <taxon>Viruses</taxon>
    </lineage>
</organism>
<evidence type="ECO:0000313" key="1">
    <source>
        <dbReference type="EMBL" id="XDJ15270.1"/>
    </source>
</evidence>
<dbReference type="InterPro" id="IPR029052">
    <property type="entry name" value="Metallo-depent_PP-like"/>
</dbReference>
<sequence>MASYLCADLHLGHRNIPKYRGYESLEQHDDLVCENWINTVRSNKRDTTYVLGDIAFSEEGWRRFDDLPGRKIVILGNHCTEYSNAAFIASLKTVNSVHSMYKHKGCIMSHAPLHPDHLRGKRNLHGHLHSHFVQDRRFFNCSLEQIDMRPIPMEEVFEEFERRQSLLYVKRKLGIKAAVRAVMNG</sequence>
<dbReference type="SUPFAM" id="SSF56300">
    <property type="entry name" value="Metallo-dependent phosphatases"/>
    <property type="match status" value="1"/>
</dbReference>
<accession>A0AB39CEL6</accession>
<protein>
    <submittedName>
        <fullName evidence="1">Hydrolase</fullName>
    </submittedName>
</protein>
<keyword evidence="1" id="KW-0378">Hydrolase</keyword>
<dbReference type="EMBL" id="PQ015379">
    <property type="protein sequence ID" value="XDJ15270.1"/>
    <property type="molecule type" value="Genomic_DNA"/>
</dbReference>
<name>A0AB39CEL6_9VIRU</name>